<gene>
    <name evidence="7" type="primary">emrB_1</name>
    <name evidence="7" type="ORF">NCTC11179_00286</name>
</gene>
<dbReference type="Proteomes" id="UP000255024">
    <property type="component" value="Unassembled WGS sequence"/>
</dbReference>
<feature type="transmembrane region" description="Helical" evidence="6">
    <location>
        <begin position="276"/>
        <end position="300"/>
    </location>
</feature>
<dbReference type="RefSeq" id="WP_115089840.1">
    <property type="nucleotide sequence ID" value="NZ_CP068107.1"/>
</dbReference>
<evidence type="ECO:0000313" key="8">
    <source>
        <dbReference type="Proteomes" id="UP000255024"/>
    </source>
</evidence>
<evidence type="ECO:0000256" key="6">
    <source>
        <dbReference type="SAM" id="Phobius"/>
    </source>
</evidence>
<feature type="transmembrane region" description="Helical" evidence="6">
    <location>
        <begin position="494"/>
        <end position="512"/>
    </location>
</feature>
<keyword evidence="5 6" id="KW-0472">Membrane</keyword>
<accession>A0A378RIB1</accession>
<feature type="transmembrane region" description="Helical" evidence="6">
    <location>
        <begin position="312"/>
        <end position="334"/>
    </location>
</feature>
<feature type="transmembrane region" description="Helical" evidence="6">
    <location>
        <begin position="369"/>
        <end position="391"/>
    </location>
</feature>
<reference evidence="7 8" key="1">
    <citation type="submission" date="2018-06" db="EMBL/GenBank/DDBJ databases">
        <authorList>
            <consortium name="Pathogen Informatics"/>
            <person name="Doyle S."/>
        </authorList>
    </citation>
    <scope>NUCLEOTIDE SEQUENCE [LARGE SCALE GENOMIC DNA]</scope>
    <source>
        <strain evidence="7 8">NCTC11179</strain>
    </source>
</reference>
<feature type="transmembrane region" description="Helical" evidence="6">
    <location>
        <begin position="173"/>
        <end position="197"/>
    </location>
</feature>
<organism evidence="7 8">
    <name type="scientific">Myroides odoratus</name>
    <name type="common">Flavobacterium odoratum</name>
    <dbReference type="NCBI Taxonomy" id="256"/>
    <lineage>
        <taxon>Bacteria</taxon>
        <taxon>Pseudomonadati</taxon>
        <taxon>Bacteroidota</taxon>
        <taxon>Flavobacteriia</taxon>
        <taxon>Flavobacteriales</taxon>
        <taxon>Flavobacteriaceae</taxon>
        <taxon>Myroides</taxon>
    </lineage>
</organism>
<dbReference type="Pfam" id="PF07690">
    <property type="entry name" value="MFS_1"/>
    <property type="match status" value="1"/>
</dbReference>
<feature type="transmembrane region" description="Helical" evidence="6">
    <location>
        <begin position="239"/>
        <end position="256"/>
    </location>
</feature>
<feature type="transmembrane region" description="Helical" evidence="6">
    <location>
        <begin position="84"/>
        <end position="101"/>
    </location>
</feature>
<name>A0A378RIB1_MYROD</name>
<evidence type="ECO:0000256" key="4">
    <source>
        <dbReference type="ARBA" id="ARBA00022989"/>
    </source>
</evidence>
<dbReference type="PANTHER" id="PTHR42718:SF9">
    <property type="entry name" value="MAJOR FACILITATOR SUPERFAMILY MULTIDRUG TRANSPORTER MFSC"/>
    <property type="match status" value="1"/>
</dbReference>
<dbReference type="InterPro" id="IPR011701">
    <property type="entry name" value="MFS"/>
</dbReference>
<dbReference type="EMBL" id="UGQL01000001">
    <property type="protein sequence ID" value="STZ26763.1"/>
    <property type="molecule type" value="Genomic_DNA"/>
</dbReference>
<evidence type="ECO:0000256" key="3">
    <source>
        <dbReference type="ARBA" id="ARBA00022692"/>
    </source>
</evidence>
<feature type="transmembrane region" description="Helical" evidence="6">
    <location>
        <begin position="16"/>
        <end position="36"/>
    </location>
</feature>
<evidence type="ECO:0000256" key="1">
    <source>
        <dbReference type="ARBA" id="ARBA00004141"/>
    </source>
</evidence>
<keyword evidence="2" id="KW-0813">Transport</keyword>
<dbReference type="GO" id="GO:0016020">
    <property type="term" value="C:membrane"/>
    <property type="evidence" value="ECO:0007669"/>
    <property type="project" value="UniProtKB-SubCell"/>
</dbReference>
<feature type="transmembrane region" description="Helical" evidence="6">
    <location>
        <begin position="107"/>
        <end position="130"/>
    </location>
</feature>
<comment type="subcellular location">
    <subcellularLocation>
        <location evidence="1">Membrane</location>
        <topology evidence="1">Multi-pass membrane protein</topology>
    </subcellularLocation>
</comment>
<sequence length="529" mass="60004">MKLAPLPTFKTWVPDYLIRITIFLLLFPALAVFAFYYSNSLDTMGHYGIEAGDVQYSVLLMYGALVCFLPLDDRLVKYFSLRKYLLLGVTINTITYVVCAVTRDLTILFVCRFIQGAVCALFCSICLNLLFPRLNSARARVIGYTIFYGTLLVCVPLCGILCSYILQSYPFELLWYLLILSQVPGTILLLITTNNVYLKPRLPLYQVDWVSYIYFTVIICSIGYIFVYGQKLNYLENATIRGLSLLTLCSILLFVLRQQRLKRPFINLAVFRYQDFCLGIALLMVYYFFKGTTGFAYTYLQTALGVESINLTPIYLGNLLGTLAGLLITSRLLLNGTAIKYIVLGGFALLLIYHVQVYFLFSSQGDQDYFILPFFIQGMAMAALHIPLIVYTAASIPPAISNAVSFLGISFRFLSFSVTIGLTNYFQLFNRSSHYNRTADYVTELNPFHTATIQHFQQQVLLDGKDAVLGTQLASKLYNTHILQQVNYRASMDYYSWAIWGLAGVILLVLLAKPTKKVITKLSRNFIPY</sequence>
<feature type="transmembrane region" description="Helical" evidence="6">
    <location>
        <begin position="142"/>
        <end position="167"/>
    </location>
</feature>
<dbReference type="InterPro" id="IPR036259">
    <property type="entry name" value="MFS_trans_sf"/>
</dbReference>
<dbReference type="GO" id="GO:0022857">
    <property type="term" value="F:transmembrane transporter activity"/>
    <property type="evidence" value="ECO:0007669"/>
    <property type="project" value="InterPro"/>
</dbReference>
<dbReference type="AlphaFoldDB" id="A0A378RIB1"/>
<keyword evidence="8" id="KW-1185">Reference proteome</keyword>
<feature type="transmembrane region" description="Helical" evidence="6">
    <location>
        <begin position="341"/>
        <end position="363"/>
    </location>
</feature>
<proteinExistence type="predicted"/>
<feature type="transmembrane region" description="Helical" evidence="6">
    <location>
        <begin position="209"/>
        <end position="227"/>
    </location>
</feature>
<evidence type="ECO:0000256" key="2">
    <source>
        <dbReference type="ARBA" id="ARBA00022448"/>
    </source>
</evidence>
<evidence type="ECO:0000313" key="7">
    <source>
        <dbReference type="EMBL" id="STZ26763.1"/>
    </source>
</evidence>
<protein>
    <submittedName>
        <fullName evidence="7">Multidrug resistance protein B</fullName>
    </submittedName>
</protein>
<feature type="transmembrane region" description="Helical" evidence="6">
    <location>
        <begin position="56"/>
        <end position="72"/>
    </location>
</feature>
<dbReference type="PANTHER" id="PTHR42718">
    <property type="entry name" value="MAJOR FACILITATOR SUPERFAMILY MULTIDRUG TRANSPORTER MFSC"/>
    <property type="match status" value="1"/>
</dbReference>
<keyword evidence="4 6" id="KW-1133">Transmembrane helix</keyword>
<feature type="transmembrane region" description="Helical" evidence="6">
    <location>
        <begin position="403"/>
        <end position="426"/>
    </location>
</feature>
<dbReference type="SUPFAM" id="SSF103473">
    <property type="entry name" value="MFS general substrate transporter"/>
    <property type="match status" value="1"/>
</dbReference>
<dbReference type="Gene3D" id="1.20.1250.20">
    <property type="entry name" value="MFS general substrate transporter like domains"/>
    <property type="match status" value="1"/>
</dbReference>
<keyword evidence="3 6" id="KW-0812">Transmembrane</keyword>
<evidence type="ECO:0000256" key="5">
    <source>
        <dbReference type="ARBA" id="ARBA00023136"/>
    </source>
</evidence>